<dbReference type="RefSeq" id="XP_018260374.1">
    <property type="nucleotide sequence ID" value="XM_018410565.1"/>
</dbReference>
<protein>
    <submittedName>
        <fullName evidence="3">Uncharacterized protein</fullName>
    </submittedName>
</protein>
<accession>A0A1A5ZXJ6</accession>
<dbReference type="KEGG" id="kdj:28970991"/>
<keyword evidence="2" id="KW-0812">Transmembrane</keyword>
<evidence type="ECO:0000256" key="2">
    <source>
        <dbReference type="SAM" id="Phobius"/>
    </source>
</evidence>
<dbReference type="OrthoDB" id="2564232at2759"/>
<feature type="transmembrane region" description="Helical" evidence="2">
    <location>
        <begin position="73"/>
        <end position="92"/>
    </location>
</feature>
<proteinExistence type="predicted"/>
<reference evidence="4" key="2">
    <citation type="submission" date="2013-07" db="EMBL/GenBank/DDBJ databases">
        <authorList>
            <consortium name="The Broad Institute Genome Sequencing Platform"/>
            <person name="Cuomo C."/>
            <person name="Litvintseva A."/>
            <person name="Chen Y."/>
            <person name="Heitman J."/>
            <person name="Sun S."/>
            <person name="Springer D."/>
            <person name="Dromer F."/>
            <person name="Young S.K."/>
            <person name="Zeng Q."/>
            <person name="Gargeya S."/>
            <person name="Fitzgerald M."/>
            <person name="Abouelleil A."/>
            <person name="Alvarado L."/>
            <person name="Berlin A.M."/>
            <person name="Chapman S.B."/>
            <person name="Dewar J."/>
            <person name="Goldberg J."/>
            <person name="Griggs A."/>
            <person name="Gujja S."/>
            <person name="Hansen M."/>
            <person name="Howarth C."/>
            <person name="Imamovic A."/>
            <person name="Larimer J."/>
            <person name="McCowan C."/>
            <person name="Murphy C."/>
            <person name="Pearson M."/>
            <person name="Priest M."/>
            <person name="Roberts A."/>
            <person name="Saif S."/>
            <person name="Shea T."/>
            <person name="Sykes S."/>
            <person name="Wortman J."/>
            <person name="Nusbaum C."/>
            <person name="Birren B."/>
        </authorList>
    </citation>
    <scope>NUCLEOTIDE SEQUENCE</scope>
    <source>
        <strain evidence="4">CBS 10117</strain>
    </source>
</reference>
<keyword evidence="5" id="KW-1185">Reference proteome</keyword>
<reference evidence="3" key="1">
    <citation type="submission" date="2013-07" db="EMBL/GenBank/DDBJ databases">
        <title>The Genome Sequence of Cryptococcus dejecticola CBS10117.</title>
        <authorList>
            <consortium name="The Broad Institute Genome Sequencing Platform"/>
            <person name="Cuomo C."/>
            <person name="Litvintseva A."/>
            <person name="Chen Y."/>
            <person name="Heitman J."/>
            <person name="Sun S."/>
            <person name="Springer D."/>
            <person name="Dromer F."/>
            <person name="Young S.K."/>
            <person name="Zeng Q."/>
            <person name="Gargeya S."/>
            <person name="Fitzgerald M."/>
            <person name="Abouelleil A."/>
            <person name="Alvarado L."/>
            <person name="Berlin A.M."/>
            <person name="Chapman S.B."/>
            <person name="Dewar J."/>
            <person name="Goldberg J."/>
            <person name="Griggs A."/>
            <person name="Gujja S."/>
            <person name="Hansen M."/>
            <person name="Howarth C."/>
            <person name="Imamovic A."/>
            <person name="Larimer J."/>
            <person name="McCowan C."/>
            <person name="Murphy C."/>
            <person name="Pearson M."/>
            <person name="Priest M."/>
            <person name="Roberts A."/>
            <person name="Saif S."/>
            <person name="Shea T."/>
            <person name="Sykes S."/>
            <person name="Wortman J."/>
            <person name="Nusbaum C."/>
            <person name="Birren B."/>
        </authorList>
    </citation>
    <scope>NUCLEOTIDE SEQUENCE [LARGE SCALE GENOMIC DNA]</scope>
    <source>
        <strain evidence="3">CBS 10117</strain>
    </source>
</reference>
<reference evidence="4" key="3">
    <citation type="submission" date="2024-02" db="EMBL/GenBank/DDBJ databases">
        <title>Comparative genomics of Cryptococcus and Kwoniella reveals pathogenesis evolution and contrasting modes of karyotype evolution via chromosome fusion or intercentromeric recombination.</title>
        <authorList>
            <person name="Coelho M.A."/>
            <person name="David-Palma M."/>
            <person name="Shea T."/>
            <person name="Bowers K."/>
            <person name="McGinley-Smith S."/>
            <person name="Mohammad A.W."/>
            <person name="Gnirke A."/>
            <person name="Yurkov A.M."/>
            <person name="Nowrousian M."/>
            <person name="Sun S."/>
            <person name="Cuomo C.A."/>
            <person name="Heitman J."/>
        </authorList>
    </citation>
    <scope>NUCLEOTIDE SEQUENCE</scope>
    <source>
        <strain evidence="4">CBS 10117</strain>
    </source>
</reference>
<gene>
    <name evidence="3" type="ORF">I303_07292</name>
    <name evidence="4" type="ORF">I303_108381</name>
</gene>
<name>A0A1A5ZXJ6_9TREE</name>
<dbReference type="AlphaFoldDB" id="A0A1A5ZXJ6"/>
<evidence type="ECO:0000313" key="5">
    <source>
        <dbReference type="Proteomes" id="UP000078595"/>
    </source>
</evidence>
<dbReference type="Proteomes" id="UP000078595">
    <property type="component" value="Chromosome 11"/>
</dbReference>
<dbReference type="GeneID" id="28970991"/>
<keyword evidence="2" id="KW-0472">Membrane</keyword>
<evidence type="ECO:0000256" key="1">
    <source>
        <dbReference type="SAM" id="MobiDB-lite"/>
    </source>
</evidence>
<feature type="compositionally biased region" description="Polar residues" evidence="1">
    <location>
        <begin position="212"/>
        <end position="229"/>
    </location>
</feature>
<evidence type="ECO:0000313" key="3">
    <source>
        <dbReference type="EMBL" id="OBR82532.1"/>
    </source>
</evidence>
<feature type="compositionally biased region" description="Basic and acidic residues" evidence="1">
    <location>
        <begin position="174"/>
        <end position="183"/>
    </location>
</feature>
<feature type="region of interest" description="Disordered" evidence="1">
    <location>
        <begin position="166"/>
        <end position="229"/>
    </location>
</feature>
<organism evidence="3">
    <name type="scientific">Kwoniella dejecticola CBS 10117</name>
    <dbReference type="NCBI Taxonomy" id="1296121"/>
    <lineage>
        <taxon>Eukaryota</taxon>
        <taxon>Fungi</taxon>
        <taxon>Dikarya</taxon>
        <taxon>Basidiomycota</taxon>
        <taxon>Agaricomycotina</taxon>
        <taxon>Tremellomycetes</taxon>
        <taxon>Tremellales</taxon>
        <taxon>Cryptococcaceae</taxon>
        <taxon>Kwoniella</taxon>
    </lineage>
</organism>
<feature type="transmembrane region" description="Helical" evidence="2">
    <location>
        <begin position="44"/>
        <end position="61"/>
    </location>
</feature>
<keyword evidence="2" id="KW-1133">Transmembrane helix</keyword>
<evidence type="ECO:0000313" key="4">
    <source>
        <dbReference type="EMBL" id="WWC65759.1"/>
    </source>
</evidence>
<feature type="compositionally biased region" description="Polar residues" evidence="1">
    <location>
        <begin position="184"/>
        <end position="205"/>
    </location>
</feature>
<dbReference type="VEuPathDB" id="FungiDB:I303_07292"/>
<sequence>MSTDTRTVPEDDCVRPIQEKDEKMVKMLIGQGVMEGLAKANNKFITNPVVITLILFLGLGLNRLMSFNQSTNYLSYFTPIIGPCLVLLPVLGSAEYIHRPVFSAALRKIIGSEDLIRLNEYYSNRSSSSSKGEGNDGWVFVHKHEIVGVILVDTGRAGESLDSVLGEEEGQISENRKIKDAKRLSSSSSNETQVKSQNKIRQTSNDLRKRNTTSVPVSTDQSPSANKKSNLIQIRHFDIDVPYRQAKTGVSKDLLSTALNHYFSNPPSNPSSKSDAILGSDHDGDTILIELKPFSKWTEEILTQFGFKRITPQRVNALDLVQPNSTGLLGWKGCWMELRQEDWIKRKDQIISD</sequence>
<dbReference type="EMBL" id="CP144540">
    <property type="protein sequence ID" value="WWC65759.1"/>
    <property type="molecule type" value="Genomic_DNA"/>
</dbReference>
<dbReference type="EMBL" id="KI894035">
    <property type="protein sequence ID" value="OBR82532.1"/>
    <property type="molecule type" value="Genomic_DNA"/>
</dbReference>